<reference evidence="2 3" key="1">
    <citation type="submission" date="2019-07" db="EMBL/GenBank/DDBJ databases">
        <title>Whole genome shotgun sequence of Staphylococcus kloosii NBRC 109624.</title>
        <authorList>
            <person name="Hosoyama A."/>
            <person name="Uohara A."/>
            <person name="Ohji S."/>
            <person name="Ichikawa N."/>
        </authorList>
    </citation>
    <scope>NUCLEOTIDE SEQUENCE [LARGE SCALE GENOMIC DNA]</scope>
    <source>
        <strain evidence="2 3">NBRC 109624</strain>
    </source>
</reference>
<protein>
    <submittedName>
        <fullName evidence="2">Uncharacterized protein</fullName>
    </submittedName>
</protein>
<keyword evidence="1" id="KW-0812">Transmembrane</keyword>
<evidence type="ECO:0000313" key="3">
    <source>
        <dbReference type="Proteomes" id="UP000321040"/>
    </source>
</evidence>
<evidence type="ECO:0000313" key="2">
    <source>
        <dbReference type="EMBL" id="GEP81486.1"/>
    </source>
</evidence>
<feature type="transmembrane region" description="Helical" evidence="1">
    <location>
        <begin position="35"/>
        <end position="52"/>
    </location>
</feature>
<keyword evidence="3" id="KW-1185">Reference proteome</keyword>
<accession>A0ABQ0XJ50</accession>
<organism evidence="2 3">
    <name type="scientific">Staphylococcus kloosii</name>
    <dbReference type="NCBI Taxonomy" id="29384"/>
    <lineage>
        <taxon>Bacteria</taxon>
        <taxon>Bacillati</taxon>
        <taxon>Bacillota</taxon>
        <taxon>Bacilli</taxon>
        <taxon>Bacillales</taxon>
        <taxon>Staphylococcaceae</taxon>
        <taxon>Staphylococcus</taxon>
    </lineage>
</organism>
<dbReference type="Proteomes" id="UP000321040">
    <property type="component" value="Unassembled WGS sequence"/>
</dbReference>
<comment type="caution">
    <text evidence="2">The sequence shown here is derived from an EMBL/GenBank/DDBJ whole genome shotgun (WGS) entry which is preliminary data.</text>
</comment>
<keyword evidence="1" id="KW-1133">Transmembrane helix</keyword>
<dbReference type="EMBL" id="BKAQ01000005">
    <property type="protein sequence ID" value="GEP81486.1"/>
    <property type="molecule type" value="Genomic_DNA"/>
</dbReference>
<evidence type="ECO:0000256" key="1">
    <source>
        <dbReference type="SAM" id="Phobius"/>
    </source>
</evidence>
<gene>
    <name evidence="2" type="ORF">SKL01_06640</name>
</gene>
<keyword evidence="1" id="KW-0472">Membrane</keyword>
<dbReference type="RefSeq" id="WP_157881575.1">
    <property type="nucleotide sequence ID" value="NZ_BKAQ01000005.1"/>
</dbReference>
<proteinExistence type="predicted"/>
<sequence length="56" mass="6519">MNKRYVKVFALYALCNVIPQLVTKSFKVKKSVPQILLGYTLFALGLKYMTYLKMNK</sequence>
<name>A0ABQ0XJ50_9STAP</name>
<dbReference type="GeneID" id="69906299"/>